<sequence>MPRRSTLRTACRACRACRTKCDSRLRCARCKEKQLDCIYENVGVVSKASLRAEIQDLKGRLEEADTLLDALLNALKTGSTQTGIRDFADTIIRGLDRRDTRGAIVKLLNFVDEADKAVYPSPATVSTIDPDSAIEISDVDSTSSSKGSSYPTLLSRPATRRIDSDDTCVVASTSSKTPCSSTATSTSRLPCSFPAPLRGVEAVEPTFTLPGVESSCSQLDIWTSSGWTKPYTLSLIMAVLEWDALPLCLVNKALLLRDFESGARQYCSSALVNALLAIAARLVEESQKRDSVQLDLSLCASETFVRESSAHLHSEGPIVDTLPNIQAIGVLALYEASFGQEARAAKLADEYASAIADLCFSEPTPQPGSDYNQVRADTYRGAISLRRYALLN</sequence>
<name>A0AA35PVZ0_9HYPO</name>
<feature type="coiled-coil region" evidence="3">
    <location>
        <begin position="47"/>
        <end position="74"/>
    </location>
</feature>
<keyword evidence="7" id="KW-1185">Reference proteome</keyword>
<dbReference type="PANTHER" id="PTHR47256:SF1">
    <property type="entry name" value="ZN(II)2CYS6 TRANSCRIPTION FACTOR (EUROFUNG)"/>
    <property type="match status" value="1"/>
</dbReference>
<dbReference type="GO" id="GO:0006351">
    <property type="term" value="P:DNA-templated transcription"/>
    <property type="evidence" value="ECO:0007669"/>
    <property type="project" value="InterPro"/>
</dbReference>
<evidence type="ECO:0000313" key="6">
    <source>
        <dbReference type="EMBL" id="CAI6015489.1"/>
    </source>
</evidence>
<evidence type="ECO:0000259" key="5">
    <source>
        <dbReference type="PROSITE" id="PS50048"/>
    </source>
</evidence>
<feature type="domain" description="Zn(2)-C6 fungal-type" evidence="5">
    <location>
        <begin position="10"/>
        <end position="39"/>
    </location>
</feature>
<dbReference type="GO" id="GO:0000981">
    <property type="term" value="F:DNA-binding transcription factor activity, RNA polymerase II-specific"/>
    <property type="evidence" value="ECO:0007669"/>
    <property type="project" value="InterPro"/>
</dbReference>
<dbReference type="SUPFAM" id="SSF57701">
    <property type="entry name" value="Zn2/Cys6 DNA-binding domain"/>
    <property type="match status" value="1"/>
</dbReference>
<accession>A0AA35PVZ0</accession>
<dbReference type="PROSITE" id="PS00463">
    <property type="entry name" value="ZN2_CY6_FUNGAL_1"/>
    <property type="match status" value="1"/>
</dbReference>
<dbReference type="PROSITE" id="PS50048">
    <property type="entry name" value="ZN2_CY6_FUNGAL_2"/>
    <property type="match status" value="1"/>
</dbReference>
<organism evidence="6 7">
    <name type="scientific">Clonostachys chloroleuca</name>
    <dbReference type="NCBI Taxonomy" id="1926264"/>
    <lineage>
        <taxon>Eukaryota</taxon>
        <taxon>Fungi</taxon>
        <taxon>Dikarya</taxon>
        <taxon>Ascomycota</taxon>
        <taxon>Pezizomycotina</taxon>
        <taxon>Sordariomycetes</taxon>
        <taxon>Hypocreomycetidae</taxon>
        <taxon>Hypocreales</taxon>
        <taxon>Bionectriaceae</taxon>
        <taxon>Clonostachys</taxon>
    </lineage>
</organism>
<dbReference type="Proteomes" id="UP001160390">
    <property type="component" value="Unassembled WGS sequence"/>
</dbReference>
<dbReference type="Gene3D" id="4.10.240.10">
    <property type="entry name" value="Zn(2)-C6 fungal-type DNA-binding domain"/>
    <property type="match status" value="1"/>
</dbReference>
<dbReference type="PANTHER" id="PTHR47256">
    <property type="entry name" value="ZN(II)2CYS6 TRANSCRIPTION FACTOR (EUROFUNG)-RELATED"/>
    <property type="match status" value="1"/>
</dbReference>
<evidence type="ECO:0000256" key="1">
    <source>
        <dbReference type="ARBA" id="ARBA00022723"/>
    </source>
</evidence>
<evidence type="ECO:0000256" key="2">
    <source>
        <dbReference type="ARBA" id="ARBA00023242"/>
    </source>
</evidence>
<keyword evidence="2" id="KW-0539">Nucleus</keyword>
<dbReference type="InterPro" id="IPR001138">
    <property type="entry name" value="Zn2Cys6_DnaBD"/>
</dbReference>
<dbReference type="Pfam" id="PF04082">
    <property type="entry name" value="Fungal_trans"/>
    <property type="match status" value="1"/>
</dbReference>
<dbReference type="GO" id="GO:0003677">
    <property type="term" value="F:DNA binding"/>
    <property type="evidence" value="ECO:0007669"/>
    <property type="project" value="InterPro"/>
</dbReference>
<dbReference type="CDD" id="cd12148">
    <property type="entry name" value="fungal_TF_MHR"/>
    <property type="match status" value="1"/>
</dbReference>
<evidence type="ECO:0000313" key="7">
    <source>
        <dbReference type="Proteomes" id="UP001160390"/>
    </source>
</evidence>
<dbReference type="GO" id="GO:0008270">
    <property type="term" value="F:zinc ion binding"/>
    <property type="evidence" value="ECO:0007669"/>
    <property type="project" value="InterPro"/>
</dbReference>
<keyword evidence="3" id="KW-0175">Coiled coil</keyword>
<feature type="region of interest" description="Disordered" evidence="4">
    <location>
        <begin position="136"/>
        <end position="156"/>
    </location>
</feature>
<dbReference type="EMBL" id="CABFNP030000445">
    <property type="protein sequence ID" value="CAI6015489.1"/>
    <property type="molecule type" value="Genomic_DNA"/>
</dbReference>
<keyword evidence="1" id="KW-0479">Metal-binding</keyword>
<evidence type="ECO:0000256" key="3">
    <source>
        <dbReference type="SAM" id="Coils"/>
    </source>
</evidence>
<gene>
    <name evidence="6" type="ORF">CCHLO57077_00018476</name>
</gene>
<dbReference type="InterPro" id="IPR053187">
    <property type="entry name" value="Notoamide_regulator"/>
</dbReference>
<dbReference type="InterPro" id="IPR007219">
    <property type="entry name" value="XnlR_reg_dom"/>
</dbReference>
<reference evidence="6" key="1">
    <citation type="submission" date="2023-01" db="EMBL/GenBank/DDBJ databases">
        <authorList>
            <person name="Piombo E."/>
        </authorList>
    </citation>
    <scope>NUCLEOTIDE SEQUENCE</scope>
</reference>
<evidence type="ECO:0000256" key="4">
    <source>
        <dbReference type="SAM" id="MobiDB-lite"/>
    </source>
</evidence>
<dbReference type="InterPro" id="IPR036864">
    <property type="entry name" value="Zn2-C6_fun-type_DNA-bd_sf"/>
</dbReference>
<protein>
    <recommendedName>
        <fullName evidence="5">Zn(2)-C6 fungal-type domain-containing protein</fullName>
    </recommendedName>
</protein>
<dbReference type="AlphaFoldDB" id="A0AA35PVZ0"/>
<dbReference type="CDD" id="cd00067">
    <property type="entry name" value="GAL4"/>
    <property type="match status" value="1"/>
</dbReference>
<proteinExistence type="predicted"/>
<feature type="compositionally biased region" description="Low complexity" evidence="4">
    <location>
        <begin position="139"/>
        <end position="155"/>
    </location>
</feature>
<comment type="caution">
    <text evidence="6">The sequence shown here is derived from an EMBL/GenBank/DDBJ whole genome shotgun (WGS) entry which is preliminary data.</text>
</comment>